<evidence type="ECO:0000313" key="1">
    <source>
        <dbReference type="EMBL" id="QJH98907.1"/>
    </source>
</evidence>
<name>A0A6M3XNI5_9ZZZZ</name>
<gene>
    <name evidence="1" type="ORF">TM448B01424_0003</name>
</gene>
<dbReference type="AlphaFoldDB" id="A0A6M3XNI5"/>
<proteinExistence type="predicted"/>
<accession>A0A6M3XNI5</accession>
<protein>
    <submittedName>
        <fullName evidence="1">Uncharacterized protein</fullName>
    </submittedName>
</protein>
<dbReference type="EMBL" id="MT144758">
    <property type="protein sequence ID" value="QJH98907.1"/>
    <property type="molecule type" value="Genomic_DNA"/>
</dbReference>
<reference evidence="1" key="1">
    <citation type="submission" date="2020-03" db="EMBL/GenBank/DDBJ databases">
        <title>The deep terrestrial virosphere.</title>
        <authorList>
            <person name="Holmfeldt K."/>
            <person name="Nilsson E."/>
            <person name="Simone D."/>
            <person name="Lopez-Fernandez M."/>
            <person name="Wu X."/>
            <person name="de Brujin I."/>
            <person name="Lundin D."/>
            <person name="Andersson A."/>
            <person name="Bertilsson S."/>
            <person name="Dopson M."/>
        </authorList>
    </citation>
    <scope>NUCLEOTIDE SEQUENCE</scope>
    <source>
        <strain evidence="1">TM448B01424</strain>
    </source>
</reference>
<sequence length="58" mass="6665">MAKKIPMPWYCSHSKPDLECCRARIKYAKEGRDNWTPCLSCPAGMNQPQRKPSKKAVK</sequence>
<organism evidence="1">
    <name type="scientific">viral metagenome</name>
    <dbReference type="NCBI Taxonomy" id="1070528"/>
    <lineage>
        <taxon>unclassified sequences</taxon>
        <taxon>metagenomes</taxon>
        <taxon>organismal metagenomes</taxon>
    </lineage>
</organism>